<sequence length="2375" mass="232567">MLKGMLLARPVRARALQTSAITLAIMAAGPAFGQCSPDPAPVNGTTICSGTDSNGLNVTTSGTTVNVLAGATVSGSGAPAIAVQIAPTANFYYAYTTLSVAGRVDGGAGAGARLLWQPAASGFASFESRLTMTVTAGGVVTGNNGIVVGQSASGFGNAYVTLDNAGTITGTGGIALLSTTPAYAGFSSIINRAGGVIGAISAPIGTVNNAGTIDGGSRSAIDWGTVSGPVYGDVTNSGTITAASSAATLVNVPGGRTITNSGSIANTGTGAAITGDNLTLTNAAGGSVASTGTTAIRANTFINLTNRGTIDGDVVTAAAPTYTTGSRIDSSAGTINGGVLFGAGDDTLVADYADGQIVTGITGTIDGGAGTDMLRIGLTRNATIAAAIALPTNFERLTLAPNSGVTATLADGFGGPIRIAGSGTITNRTTLSDATQVVTSDFGSNGSPTFINAGTLRTITAGIAGTYALNLSSITRFENSGSVDAAGNGVSFGSQGAFVNSGTITAAGTAVSVFSSSFANSGTILSTGGVGATLSGSYGSNWTNSGRIEGAVGGVRLSSDFANTGTITSAGTGVILDAYGIINNRAGGTISGGTRAIGPQSSNSYVFGATVANAGTISGDVALTGQSFGSTSSYNRYFALPGGVLNGNLTLASSDMLVTELVNTGTGAFAGITGTVSATNAALLYRVRSDASATNAVPAGFSSIGYDLFDKATLTLTGPASTRPLTLAGQGTVDLTADIATTTQPAIGTTSTQVAPGESYLQNALTITSRGTLTLTRADRSSYPYAVVALGSGDSFVNAGTIVARDQAATTFSPITAIGGGGAVTNSGTITLDGTIGVQGAQSITNTGTITQVVGGRAATGIRAGYGTTSLTNSGTIDVAGNAVFGDYYGLTITNSGRISSSTTTAIALASYGSGTISNLTGGTITGGAGQAIRMAGGTVTNAGTITGSVDLGYSDYGRSYAQAVYTANGGTIAGDLRFGDGDDIFVAMDDIAGVSGTIDGGAGNDTYVHARSTTGTVTLGALTATGFEREGVRALGSTTVATINAAAPVAGDLFVSGDGSIVNGATLNGAVRTGSVYNDPTVGTATLAAFTNNATIAGGFSGTVGSFTNSGTIGSATLTAPAVTLYDSASFTNSGTITTTTQNDALYVSGQRSTTIANSGTIKGGGVSAFLYAYAPNDGAAPDPLVLTTTNSGTITGSRRGMSLRASTFTAGGAATVTVANTGTIEATGQDGVGISLSASGIVGSTSGQTAITVNNAGTIRANAGGSPIPADPYAGASVIFGSTPAIAVSYGARAIDNTQIGNASGGVIEASGTLSAAIMGYGALDLTNAGTIRGGAGTTLSRTDSLATYIGSTYLAGAVQTIGAADDRIVNTGTITGSIALGAGNDRIENYGRIEGDVFLGLGDDTFLQRAGATLVGTVDGGAGTDSLIVDATGGGTVNGSQFVNFERFSQIGQGVVTYAGSFAFDTIGVSGGTVTVAAGQTLASTGETTVTGSDAAETLVNNGTILGAVALGGGDDSFVEGAGSRVAGGVDGGAGSDLYTVALVGNRSGIGQRSGFERLAVTGSGTLSLTLDQRFDTVSLTNTGLNLALAGQTVGSVTGSDGNEMLAVDGDIAVVSLGAGDDTLALGTTRATGRYLGGAGNDTLRFTATGPVVLGGSATGFEQVALAGNVLAVTGTLGSAGAALSFGAGDQQLTVADGGTLAGAIDLGAGNDSFRLTANATLNGTVSGGAGTDIATVELTGNRTLAATTLRDFETLATEGSGTLSLAGTQSYGQIVASGDLAVAAGNSLTATQVRFGAGNNRFTVAGQFAGAVDGGAGSDTIAVSGGSATAPVAFSTIANVEAFGMTGGYATIANSGTLGAIDLTGGRLVGLAGSTITAPRIAVGQRATFGSAGTVIGNIAVAGTLSPGASPGTMTVTGNVALAGTSLSLFELTPTVSDKLVVAGTLSIATGATLQIVSTGTLRPGTSYDLITASGGISGSFTTVQKPDNVFGFIVQRADRLQLIGQFLGDAGFSPQVGRSIAYANATLAVQPATSTLFAALPALLTSSGASNAQAFARLTPEAYASASQLGIDNALTLAQTARGPAIATDREDVGLFTFAQTLGQWHTLGGDPATGTATARSQGYGMLGGLGIGDRSWAVGAFAGYLNSRQQIAALGTRTRTNGFVAGVHGRYAADNGFGFSASILYDGGDARTERALPGTASATGATGRYDLHSWVSDVSVSYATDMAGDWTLEPKLGVTYVRTTRDGLGEAGGSPFALTVARDRHAAGFADAGVSLGRSDALDAPFRPFVALGARYQIEGRRTDASGGYAGGGLGLSALGAGRAELVGTAAGGVAYRFANGIDLFTAASAQTGRDDHQETITTGVRLRF</sequence>
<dbReference type="EMBL" id="JAELXS010000010">
    <property type="protein sequence ID" value="MBJ6123254.1"/>
    <property type="molecule type" value="Genomic_DNA"/>
</dbReference>
<gene>
    <name evidence="3" type="ORF">JAO74_15815</name>
</gene>
<dbReference type="SMART" id="SM00869">
    <property type="entry name" value="Autotransporter"/>
    <property type="match status" value="1"/>
</dbReference>
<dbReference type="PROSITE" id="PS51208">
    <property type="entry name" value="AUTOTRANSPORTER"/>
    <property type="match status" value="1"/>
</dbReference>
<accession>A0ABS0XT70</accession>
<dbReference type="InterPro" id="IPR036709">
    <property type="entry name" value="Autotransporte_beta_dom_sf"/>
</dbReference>
<keyword evidence="4" id="KW-1185">Reference proteome</keyword>
<reference evidence="4" key="1">
    <citation type="submission" date="2020-12" db="EMBL/GenBank/DDBJ databases">
        <title>Hymenobacter sp.</title>
        <authorList>
            <person name="Kim M.K."/>
        </authorList>
    </citation>
    <scope>NUCLEOTIDE SEQUENCE [LARGE SCALE GENOMIC DNA]</scope>
    <source>
        <strain evidence="4">BT553</strain>
    </source>
</reference>
<dbReference type="Proteomes" id="UP000640426">
    <property type="component" value="Unassembled WGS sequence"/>
</dbReference>
<evidence type="ECO:0000259" key="2">
    <source>
        <dbReference type="PROSITE" id="PS51208"/>
    </source>
</evidence>
<comment type="caution">
    <text evidence="3">The sequence shown here is derived from an EMBL/GenBank/DDBJ whole genome shotgun (WGS) entry which is preliminary data.</text>
</comment>
<keyword evidence="1" id="KW-0732">Signal</keyword>
<dbReference type="Gene3D" id="2.160.20.160">
    <property type="match status" value="1"/>
</dbReference>
<proteinExistence type="predicted"/>
<evidence type="ECO:0000313" key="4">
    <source>
        <dbReference type="Proteomes" id="UP000640426"/>
    </source>
</evidence>
<evidence type="ECO:0000313" key="3">
    <source>
        <dbReference type="EMBL" id="MBJ6123254.1"/>
    </source>
</evidence>
<feature type="chain" id="PRO_5046187778" evidence="1">
    <location>
        <begin position="34"/>
        <end position="2375"/>
    </location>
</feature>
<dbReference type="InterPro" id="IPR005546">
    <property type="entry name" value="Autotransporte_beta"/>
</dbReference>
<dbReference type="PRINTS" id="PR00313">
    <property type="entry name" value="CABNDNGRPT"/>
</dbReference>
<protein>
    <submittedName>
        <fullName evidence="3">Autotransporter outer membrane beta-barrel domain-containing protein</fullName>
    </submittedName>
</protein>
<organism evidence="3 4">
    <name type="scientific">Sphingomonas mollis</name>
    <dbReference type="NCBI Taxonomy" id="2795726"/>
    <lineage>
        <taxon>Bacteria</taxon>
        <taxon>Pseudomonadati</taxon>
        <taxon>Pseudomonadota</taxon>
        <taxon>Alphaproteobacteria</taxon>
        <taxon>Sphingomonadales</taxon>
        <taxon>Sphingomonadaceae</taxon>
        <taxon>Sphingomonas</taxon>
    </lineage>
</organism>
<dbReference type="SUPFAM" id="SSF103515">
    <property type="entry name" value="Autotransporter"/>
    <property type="match status" value="1"/>
</dbReference>
<dbReference type="RefSeq" id="WP_199040351.1">
    <property type="nucleotide sequence ID" value="NZ_JAELXS010000010.1"/>
</dbReference>
<evidence type="ECO:0000256" key="1">
    <source>
        <dbReference type="SAM" id="SignalP"/>
    </source>
</evidence>
<feature type="domain" description="Autotransporter" evidence="2">
    <location>
        <begin position="2095"/>
        <end position="2375"/>
    </location>
</feature>
<feature type="signal peptide" evidence="1">
    <location>
        <begin position="1"/>
        <end position="33"/>
    </location>
</feature>
<name>A0ABS0XT70_9SPHN</name>